<dbReference type="NCBIfam" id="NF037977">
    <property type="entry name" value="Lpg0189_fam"/>
    <property type="match status" value="1"/>
</dbReference>
<comment type="caution">
    <text evidence="2">The sequence shown here is derived from an EMBL/GenBank/DDBJ whole genome shotgun (WGS) entry which is preliminary data.</text>
</comment>
<dbReference type="Pfam" id="PF24274">
    <property type="entry name" value="NttE"/>
    <property type="match status" value="1"/>
</dbReference>
<dbReference type="CDD" id="cd21108">
    <property type="entry name" value="Lpg0189-like"/>
    <property type="match status" value="1"/>
</dbReference>
<evidence type="ECO:0000313" key="3">
    <source>
        <dbReference type="Proteomes" id="UP000055035"/>
    </source>
</evidence>
<dbReference type="InterPro" id="IPR056213">
    <property type="entry name" value="NttE-like"/>
</dbReference>
<dbReference type="PATRIC" id="fig|456.5.peg.1710"/>
<reference evidence="2 3" key="1">
    <citation type="submission" date="2015-11" db="EMBL/GenBank/DDBJ databases">
        <title>Genomic analysis of 38 Legionella species identifies large and diverse effector repertoires.</title>
        <authorList>
            <person name="Burstein D."/>
            <person name="Amaro F."/>
            <person name="Zusman T."/>
            <person name="Lifshitz Z."/>
            <person name="Cohen O."/>
            <person name="Gilbert J.A."/>
            <person name="Pupko T."/>
            <person name="Shuman H.A."/>
            <person name="Segal G."/>
        </authorList>
    </citation>
    <scope>NUCLEOTIDE SEQUENCE [LARGE SCALE GENOMIC DNA]</scope>
    <source>
        <strain evidence="2 3">BL-540</strain>
    </source>
</reference>
<feature type="chain" id="PRO_5006914648" evidence="1">
    <location>
        <begin position="19"/>
        <end position="279"/>
    </location>
</feature>
<dbReference type="PROSITE" id="PS51257">
    <property type="entry name" value="PROKAR_LIPOPROTEIN"/>
    <property type="match status" value="1"/>
</dbReference>
<dbReference type="EMBL" id="LNYJ01000011">
    <property type="protein sequence ID" value="KTD17295.1"/>
    <property type="molecule type" value="Genomic_DNA"/>
</dbReference>
<dbReference type="STRING" id="456.Ljor_1601"/>
<name>A0A0W0VB31_9GAMM</name>
<keyword evidence="3" id="KW-1185">Reference proteome</keyword>
<dbReference type="AlphaFoldDB" id="A0A0W0VB31"/>
<evidence type="ECO:0000313" key="2">
    <source>
        <dbReference type="EMBL" id="KTD17295.1"/>
    </source>
</evidence>
<evidence type="ECO:0000256" key="1">
    <source>
        <dbReference type="SAM" id="SignalP"/>
    </source>
</evidence>
<keyword evidence="1" id="KW-0732">Signal</keyword>
<dbReference type="OrthoDB" id="5646153at2"/>
<protein>
    <submittedName>
        <fullName evidence="2">Uncharacterized protein</fullName>
    </submittedName>
</protein>
<feature type="signal peptide" evidence="1">
    <location>
        <begin position="1"/>
        <end position="18"/>
    </location>
</feature>
<proteinExistence type="predicted"/>
<dbReference type="RefSeq" id="WP_058471064.1">
    <property type="nucleotide sequence ID" value="NZ_CAAAIC010000003.1"/>
</dbReference>
<accession>A0A0W0VB31</accession>
<organism evidence="2 3">
    <name type="scientific">Legionella jordanis</name>
    <dbReference type="NCBI Taxonomy" id="456"/>
    <lineage>
        <taxon>Bacteria</taxon>
        <taxon>Pseudomonadati</taxon>
        <taxon>Pseudomonadota</taxon>
        <taxon>Gammaproteobacteria</taxon>
        <taxon>Legionellales</taxon>
        <taxon>Legionellaceae</taxon>
        <taxon>Legionella</taxon>
    </lineage>
</organism>
<sequence length="279" mass="32451">MKQLLSAFLFVCSLAACAESSHIYSQEISSSKYKIIKKDSNLQTIIKHPEMFTRTHEYPTQIVRIHGKLNNSTLNCDEVAKTIDDFFSKAIKHDLFYYNTLIICGYDPKTDYAISYNLQSYFDPLNDAAIDYLQTYLKEHNGKLLLGKTFFVENAEGVVISLNIHVGNKNAPSEQSMLLLRTDNSNHYFANNYQVMKELMADIKERYNSNDPELILPFLSKWFYPSAGMFYQRLLKLSNYTELLPERIFLMEQEPKIFSSALKFYFANYCSKYPNKHCL</sequence>
<gene>
    <name evidence="2" type="ORF">Ljor_1601</name>
</gene>
<dbReference type="Proteomes" id="UP000055035">
    <property type="component" value="Unassembled WGS sequence"/>
</dbReference>